<proteinExistence type="predicted"/>
<evidence type="ECO:0000313" key="2">
    <source>
        <dbReference type="Proteomes" id="UP001242368"/>
    </source>
</evidence>
<gene>
    <name evidence="1" type="ORF">QW060_22645</name>
</gene>
<dbReference type="Proteomes" id="UP001242368">
    <property type="component" value="Unassembled WGS sequence"/>
</dbReference>
<keyword evidence="2" id="KW-1185">Reference proteome</keyword>
<sequence length="74" mass="8621">MYVNTNDVPIAVRLINLYSHSKHSGDEMGVIQEIEKDMFIKVFKSLLTKHNFKLQYNELLEVEAQPQTQQLQDA</sequence>
<accession>A0ABT8D378</accession>
<organism evidence="1 2">
    <name type="scientific">Paenimyroides ceti</name>
    <dbReference type="NCBI Taxonomy" id="395087"/>
    <lineage>
        <taxon>Bacteria</taxon>
        <taxon>Pseudomonadati</taxon>
        <taxon>Bacteroidota</taxon>
        <taxon>Flavobacteriia</taxon>
        <taxon>Flavobacteriales</taxon>
        <taxon>Flavobacteriaceae</taxon>
        <taxon>Paenimyroides</taxon>
    </lineage>
</organism>
<evidence type="ECO:0000313" key="1">
    <source>
        <dbReference type="EMBL" id="MDN3709747.1"/>
    </source>
</evidence>
<dbReference type="EMBL" id="JAUFQU010000055">
    <property type="protein sequence ID" value="MDN3709747.1"/>
    <property type="molecule type" value="Genomic_DNA"/>
</dbReference>
<dbReference type="RefSeq" id="WP_290365209.1">
    <property type="nucleotide sequence ID" value="NZ_JAUFQU010000055.1"/>
</dbReference>
<protein>
    <submittedName>
        <fullName evidence="1">Uncharacterized protein</fullName>
    </submittedName>
</protein>
<comment type="caution">
    <text evidence="1">The sequence shown here is derived from an EMBL/GenBank/DDBJ whole genome shotgun (WGS) entry which is preliminary data.</text>
</comment>
<name>A0ABT8D378_9FLAO</name>
<reference evidence="2" key="1">
    <citation type="journal article" date="2019" name="Int. J. Syst. Evol. Microbiol.">
        <title>The Global Catalogue of Microorganisms (GCM) 10K type strain sequencing project: providing services to taxonomists for standard genome sequencing and annotation.</title>
        <authorList>
            <consortium name="The Broad Institute Genomics Platform"/>
            <consortium name="The Broad Institute Genome Sequencing Center for Infectious Disease"/>
            <person name="Wu L."/>
            <person name="Ma J."/>
        </authorList>
    </citation>
    <scope>NUCLEOTIDE SEQUENCE [LARGE SCALE GENOMIC DNA]</scope>
    <source>
        <strain evidence="2">CECT 7184</strain>
    </source>
</reference>